<sequence>MPHQIQHQSSTSSLEPTSWTQCRQFDGRQMMGEAPQSPRRRHILSSINPDKPRSRRRSASPDRDDVKREPSPSPTSQRPDDERDKDPDSTRPRRSRLRLKDHHRSRRTSRDRHRDHDDSHRRSHRRHHRHSRRHRSPTPPNPHEPEPLDPEVAFRESLFDAMADDEGAAYWEGVYGQPIHVYSNERVGPTGYLEQMTEEEYAAHVRQKMWEKTHAGLLEERARREEARKRRAEEDRLAQKLQEDMESSLRRGEERRQRRRWVTLWEDYISAWSAWDGTRATLAWPVESGRREDIDEAAVRKFLVNGLNPQEIGEKAFVAQLKDERVRWHPDKIQQKLGGQVDGDTMKGVTAVFQIIDRLWVDSRPKV</sequence>
<proteinExistence type="predicted"/>
<organism evidence="1 2">
    <name type="scientific">Fusarium solani subsp. cucurbitae</name>
    <name type="common">Neocosmosporum cucurbitae</name>
    <dbReference type="NCBI Taxonomy" id="2747967"/>
    <lineage>
        <taxon>Eukaryota</taxon>
        <taxon>Fungi</taxon>
        <taxon>Dikarya</taxon>
        <taxon>Ascomycota</taxon>
        <taxon>Pezizomycotina</taxon>
        <taxon>Sordariomycetes</taxon>
        <taxon>Hypocreomycetidae</taxon>
        <taxon>Hypocreales</taxon>
        <taxon>Nectriaceae</taxon>
        <taxon>Fusarium</taxon>
        <taxon>Fusarium solani species complex</taxon>
    </lineage>
</organism>
<gene>
    <name evidence="1" type="ORF">LCI18_004994</name>
</gene>
<dbReference type="Proteomes" id="UP000830768">
    <property type="component" value="Chromosome 4"/>
</dbReference>
<reference evidence="1" key="1">
    <citation type="submission" date="2021-11" db="EMBL/GenBank/DDBJ databases">
        <title>Fusarium solani-melongenae Genome sequencing and assembly.</title>
        <authorList>
            <person name="Xie S."/>
            <person name="Huang L."/>
            <person name="Zhang X."/>
        </authorList>
    </citation>
    <scope>NUCLEOTIDE SEQUENCE</scope>
    <source>
        <strain evidence="1">CRI 24-3</strain>
    </source>
</reference>
<accession>A0ACD3YYJ9</accession>
<evidence type="ECO:0000313" key="2">
    <source>
        <dbReference type="Proteomes" id="UP000830768"/>
    </source>
</evidence>
<name>A0ACD3YYJ9_FUSSC</name>
<evidence type="ECO:0000313" key="1">
    <source>
        <dbReference type="EMBL" id="UPK94059.1"/>
    </source>
</evidence>
<keyword evidence="2" id="KW-1185">Reference proteome</keyword>
<protein>
    <submittedName>
        <fullName evidence="1">Uncharacterized protein</fullName>
    </submittedName>
</protein>
<dbReference type="EMBL" id="CP090033">
    <property type="protein sequence ID" value="UPK94059.1"/>
    <property type="molecule type" value="Genomic_DNA"/>
</dbReference>